<dbReference type="PANTHER" id="PTHR24637:SF421">
    <property type="entry name" value="CUTICLE COLLAGEN DPY-2"/>
    <property type="match status" value="1"/>
</dbReference>
<dbReference type="RefSeq" id="XP_020912058.1">
    <property type="nucleotide sequence ID" value="XM_021056399.2"/>
</dbReference>
<dbReference type="KEGG" id="epa:110249814"/>
<feature type="compositionally biased region" description="Low complexity" evidence="3">
    <location>
        <begin position="132"/>
        <end position="141"/>
    </location>
</feature>
<dbReference type="Pfam" id="PF01391">
    <property type="entry name" value="Collagen"/>
    <property type="match status" value="1"/>
</dbReference>
<feature type="region of interest" description="Disordered" evidence="3">
    <location>
        <begin position="272"/>
        <end position="292"/>
    </location>
</feature>
<evidence type="ECO:0000256" key="1">
    <source>
        <dbReference type="ARBA" id="ARBA00022734"/>
    </source>
</evidence>
<evidence type="ECO:0000259" key="5">
    <source>
        <dbReference type="PROSITE" id="PS50228"/>
    </source>
</evidence>
<evidence type="ECO:0000256" key="3">
    <source>
        <dbReference type="SAM" id="MobiDB-lite"/>
    </source>
</evidence>
<dbReference type="InterPro" id="IPR000922">
    <property type="entry name" value="Lectin_gal-bd_dom"/>
</dbReference>
<name>A0A913XXZ4_EXADI</name>
<feature type="region of interest" description="Disordered" evidence="3">
    <location>
        <begin position="68"/>
        <end position="157"/>
    </location>
</feature>
<feature type="signal peptide" evidence="4">
    <location>
        <begin position="1"/>
        <end position="25"/>
    </location>
</feature>
<dbReference type="GeneID" id="110249814"/>
<sequence length="292" mass="30554">MGMLGGYKSLLALCVGFIILECTTSQRILPDWPKIGDRITQPFLDQLMVSQLLEQNLTLGFFLKGLNGPPGPPGAPGPPGEAGPAGIAGPPGPPGHVGEDGAPGAPGAPGPPGSAGAPGLPGEKGDIGETGAPGAAGLPGAPGLPGPQGLPGDTGSTPVMPNFTVICEGEKGWLQCKQYELIKVTKAFWGRDDHVTCPKLAAGLTKDRLCEANTENTLQKINGQCKNEQACEVVASNIFFDDNTCGNVYKYLKLWYECMPDEANAVDVLKDGGKRRRRKRKRATKDKRSATE</sequence>
<feature type="domain" description="SUEL-type lectin" evidence="5">
    <location>
        <begin position="166"/>
        <end position="259"/>
    </location>
</feature>
<dbReference type="RefSeq" id="XP_020912057.1">
    <property type="nucleotide sequence ID" value="XM_021056398.2"/>
</dbReference>
<evidence type="ECO:0000256" key="4">
    <source>
        <dbReference type="SAM" id="SignalP"/>
    </source>
</evidence>
<keyword evidence="2" id="KW-0677">Repeat</keyword>
<dbReference type="Proteomes" id="UP000887567">
    <property type="component" value="Unplaced"/>
</dbReference>
<dbReference type="CDD" id="cd22838">
    <property type="entry name" value="Gal_Rha_Lectin_nemgal"/>
    <property type="match status" value="1"/>
</dbReference>
<evidence type="ECO:0000256" key="2">
    <source>
        <dbReference type="ARBA" id="ARBA00022737"/>
    </source>
</evidence>
<feature type="compositionally biased region" description="Basic residues" evidence="3">
    <location>
        <begin position="273"/>
        <end position="285"/>
    </location>
</feature>
<keyword evidence="4" id="KW-0732">Signal</keyword>
<dbReference type="InterPro" id="IPR043159">
    <property type="entry name" value="Lectin_gal-bd_sf"/>
</dbReference>
<reference evidence="6" key="1">
    <citation type="submission" date="2022-11" db="UniProtKB">
        <authorList>
            <consortium name="EnsemblMetazoa"/>
        </authorList>
    </citation>
    <scope>IDENTIFICATION</scope>
</reference>
<keyword evidence="1" id="KW-0430">Lectin</keyword>
<dbReference type="AlphaFoldDB" id="A0A913XXZ4"/>
<organism evidence="6 7">
    <name type="scientific">Exaiptasia diaphana</name>
    <name type="common">Tropical sea anemone</name>
    <name type="synonym">Aiptasia pulchella</name>
    <dbReference type="NCBI Taxonomy" id="2652724"/>
    <lineage>
        <taxon>Eukaryota</taxon>
        <taxon>Metazoa</taxon>
        <taxon>Cnidaria</taxon>
        <taxon>Anthozoa</taxon>
        <taxon>Hexacorallia</taxon>
        <taxon>Actiniaria</taxon>
        <taxon>Aiptasiidae</taxon>
        <taxon>Exaiptasia</taxon>
    </lineage>
</organism>
<dbReference type="InterPro" id="IPR008160">
    <property type="entry name" value="Collagen"/>
</dbReference>
<dbReference type="FunFam" id="2.60.120.740:FF:000003">
    <property type="entry name" value="Protein eva-1 homolog C"/>
    <property type="match status" value="1"/>
</dbReference>
<protein>
    <recommendedName>
        <fullName evidence="5">SUEL-type lectin domain-containing protein</fullName>
    </recommendedName>
</protein>
<keyword evidence="7" id="KW-1185">Reference proteome</keyword>
<evidence type="ECO:0000313" key="6">
    <source>
        <dbReference type="EnsemblMetazoa" id="XP_020912058.1"/>
    </source>
</evidence>
<evidence type="ECO:0000313" key="7">
    <source>
        <dbReference type="Proteomes" id="UP000887567"/>
    </source>
</evidence>
<dbReference type="Pfam" id="PF02140">
    <property type="entry name" value="SUEL_Lectin"/>
    <property type="match status" value="1"/>
</dbReference>
<dbReference type="OMA" id="ICENEKM"/>
<dbReference type="EnsemblMetazoa" id="XM_021056399.2">
    <property type="protein sequence ID" value="XP_020912058.1"/>
    <property type="gene ID" value="LOC110249814"/>
</dbReference>
<proteinExistence type="predicted"/>
<dbReference type="Gene3D" id="2.60.120.740">
    <property type="match status" value="1"/>
</dbReference>
<feature type="compositionally biased region" description="Pro residues" evidence="3">
    <location>
        <begin position="69"/>
        <end position="81"/>
    </location>
</feature>
<feature type="chain" id="PRO_5038323999" description="SUEL-type lectin domain-containing protein" evidence="4">
    <location>
        <begin position="26"/>
        <end position="292"/>
    </location>
</feature>
<dbReference type="PANTHER" id="PTHR24637">
    <property type="entry name" value="COLLAGEN"/>
    <property type="match status" value="1"/>
</dbReference>
<dbReference type="OrthoDB" id="5982574at2759"/>
<dbReference type="PROSITE" id="PS50228">
    <property type="entry name" value="SUEL_LECTIN"/>
    <property type="match status" value="1"/>
</dbReference>
<dbReference type="GO" id="GO:0030246">
    <property type="term" value="F:carbohydrate binding"/>
    <property type="evidence" value="ECO:0007669"/>
    <property type="project" value="UniProtKB-KW"/>
</dbReference>
<dbReference type="EnsemblMetazoa" id="XM_021056398.2">
    <property type="protein sequence ID" value="XP_020912057.1"/>
    <property type="gene ID" value="LOC110249814"/>
</dbReference>
<accession>A0A913XXZ4</accession>